<organism evidence="2 3">
    <name type="scientific">Agromyces seonyuensis</name>
    <dbReference type="NCBI Taxonomy" id="2662446"/>
    <lineage>
        <taxon>Bacteria</taxon>
        <taxon>Bacillati</taxon>
        <taxon>Actinomycetota</taxon>
        <taxon>Actinomycetes</taxon>
        <taxon>Micrococcales</taxon>
        <taxon>Microbacteriaceae</taxon>
        <taxon>Agromyces</taxon>
    </lineage>
</organism>
<keyword evidence="1" id="KW-0472">Membrane</keyword>
<reference evidence="2 3" key="1">
    <citation type="submission" date="2019-12" db="EMBL/GenBank/DDBJ databases">
        <authorList>
            <person name="Kim Y.S."/>
        </authorList>
    </citation>
    <scope>NUCLEOTIDE SEQUENCE [LARGE SCALE GENOMIC DNA]</scope>
    <source>
        <strain evidence="2 3">MMS17-SY077</strain>
    </source>
</reference>
<feature type="transmembrane region" description="Helical" evidence="1">
    <location>
        <begin position="38"/>
        <end position="56"/>
    </location>
</feature>
<dbReference type="Proteomes" id="UP000438182">
    <property type="component" value="Unassembled WGS sequence"/>
</dbReference>
<evidence type="ECO:0000313" key="2">
    <source>
        <dbReference type="EMBL" id="MWB99235.1"/>
    </source>
</evidence>
<proteinExistence type="predicted"/>
<dbReference type="SUPFAM" id="SSF53335">
    <property type="entry name" value="S-adenosyl-L-methionine-dependent methyltransferases"/>
    <property type="match status" value="1"/>
</dbReference>
<accession>A0A6I4P362</accession>
<dbReference type="PANTHER" id="PTHR43167:SF1">
    <property type="entry name" value="PUTATIVE (AFU_ORTHOLOGUE AFUA_6G01830)-RELATED"/>
    <property type="match status" value="1"/>
</dbReference>
<keyword evidence="3" id="KW-1185">Reference proteome</keyword>
<comment type="caution">
    <text evidence="2">The sequence shown here is derived from an EMBL/GenBank/DDBJ whole genome shotgun (WGS) entry which is preliminary data.</text>
</comment>
<dbReference type="Pfam" id="PF13578">
    <property type="entry name" value="Methyltransf_24"/>
    <property type="match status" value="1"/>
</dbReference>
<dbReference type="RefSeq" id="WP_160425294.1">
    <property type="nucleotide sequence ID" value="NZ_WSTA01000052.1"/>
</dbReference>
<protein>
    <submittedName>
        <fullName evidence="2">Uncharacterized protein</fullName>
    </submittedName>
</protein>
<dbReference type="Gene3D" id="3.40.50.150">
    <property type="entry name" value="Vaccinia Virus protein VP39"/>
    <property type="match status" value="1"/>
</dbReference>
<name>A0A6I4P362_9MICO</name>
<evidence type="ECO:0000256" key="1">
    <source>
        <dbReference type="SAM" id="Phobius"/>
    </source>
</evidence>
<gene>
    <name evidence="2" type="ORF">GB864_11845</name>
</gene>
<dbReference type="InterPro" id="IPR029063">
    <property type="entry name" value="SAM-dependent_MTases_sf"/>
</dbReference>
<keyword evidence="1" id="KW-1133">Transmembrane helix</keyword>
<sequence length="300" mass="31504">MLNPKWPSVSRRVVVAALAALLLLGVVGVVLAVVTGSWGPLIIGAVVDAVILLAVFERGASNERRALAASIAEFGAAADESETPYAPGTSLDLLRRDLQRDLSATLSLHAALDVERRMPAPGGWAATPDTLAMLVGLLLDRLGDAPVVVECGSGTSTVWLASALRAAGRGRLISLEHDAEWAALSRTRLLDHGLADLVDVRHAPLEAGPEGLWYAESSLGGLERIDLLFVDGPPGFLGEHARRPAYPVLGAALSPGGFVVLDDVDRPGETAIFAEWLAGGELVEAPEYATDRARVARRIG</sequence>
<dbReference type="AlphaFoldDB" id="A0A6I4P362"/>
<keyword evidence="1" id="KW-0812">Transmembrane</keyword>
<dbReference type="PANTHER" id="PTHR43167">
    <property type="entry name" value="PUTATIVE (AFU_ORTHOLOGUE AFUA_6G01830)-RELATED"/>
    <property type="match status" value="1"/>
</dbReference>
<evidence type="ECO:0000313" key="3">
    <source>
        <dbReference type="Proteomes" id="UP000438182"/>
    </source>
</evidence>
<dbReference type="EMBL" id="WSTA01000052">
    <property type="protein sequence ID" value="MWB99235.1"/>
    <property type="molecule type" value="Genomic_DNA"/>
</dbReference>